<feature type="chain" id="PRO_5005535839" description="Fibrinogen C-terminal domain-containing protein" evidence="2">
    <location>
        <begin position="22"/>
        <end position="270"/>
    </location>
</feature>
<dbReference type="PROSITE" id="PS51406">
    <property type="entry name" value="FIBRINOGEN_C_2"/>
    <property type="match status" value="1"/>
</dbReference>
<evidence type="ECO:0000313" key="5">
    <source>
        <dbReference type="Proteomes" id="UP000037069"/>
    </source>
</evidence>
<dbReference type="SUPFAM" id="SSF56496">
    <property type="entry name" value="Fibrinogen C-terminal domain-like"/>
    <property type="match status" value="1"/>
</dbReference>
<dbReference type="PROSITE" id="PS00514">
    <property type="entry name" value="FIBRINOGEN_C_1"/>
    <property type="match status" value="1"/>
</dbReference>
<proteinExistence type="predicted"/>
<gene>
    <name evidence="4" type="ORF">FF38_06373</name>
</gene>
<dbReference type="Gene3D" id="3.90.215.10">
    <property type="entry name" value="Gamma Fibrinogen, chain A, domain 1"/>
    <property type="match status" value="1"/>
</dbReference>
<dbReference type="CDD" id="cd00087">
    <property type="entry name" value="FReD"/>
    <property type="match status" value="1"/>
</dbReference>
<feature type="signal peptide" evidence="2">
    <location>
        <begin position="1"/>
        <end position="21"/>
    </location>
</feature>
<evidence type="ECO:0000313" key="4">
    <source>
        <dbReference type="EMBL" id="KNC26821.1"/>
    </source>
</evidence>
<dbReference type="InterPro" id="IPR002181">
    <property type="entry name" value="Fibrinogen_a/b/g_C_dom"/>
</dbReference>
<dbReference type="EMBL" id="JRES01000955">
    <property type="protein sequence ID" value="KNC26821.1"/>
    <property type="molecule type" value="Genomic_DNA"/>
</dbReference>
<evidence type="ECO:0000256" key="1">
    <source>
        <dbReference type="ARBA" id="ARBA00023157"/>
    </source>
</evidence>
<dbReference type="Pfam" id="PF00147">
    <property type="entry name" value="Fibrinogen_C"/>
    <property type="match status" value="1"/>
</dbReference>
<keyword evidence="2" id="KW-0732">Signal</keyword>
<dbReference type="InterPro" id="IPR036056">
    <property type="entry name" value="Fibrinogen-like_C"/>
</dbReference>
<dbReference type="AlphaFoldDB" id="A0A0L0C3K1"/>
<keyword evidence="5" id="KW-1185">Reference proteome</keyword>
<dbReference type="STRING" id="7375.A0A0L0C3K1"/>
<feature type="domain" description="Fibrinogen C-terminal" evidence="3">
    <location>
        <begin position="52"/>
        <end position="269"/>
    </location>
</feature>
<dbReference type="Proteomes" id="UP000037069">
    <property type="component" value="Unassembled WGS sequence"/>
</dbReference>
<dbReference type="PANTHER" id="PTHR19143">
    <property type="entry name" value="FIBRINOGEN/TENASCIN/ANGIOPOEITIN"/>
    <property type="match status" value="1"/>
</dbReference>
<dbReference type="GO" id="GO:0005615">
    <property type="term" value="C:extracellular space"/>
    <property type="evidence" value="ECO:0007669"/>
    <property type="project" value="TreeGrafter"/>
</dbReference>
<protein>
    <recommendedName>
        <fullName evidence="3">Fibrinogen C-terminal domain-containing protein</fullName>
    </recommendedName>
</protein>
<dbReference type="OrthoDB" id="6145874at2759"/>
<dbReference type="OMA" id="FDNCAES"/>
<evidence type="ECO:0000256" key="2">
    <source>
        <dbReference type="SAM" id="SignalP"/>
    </source>
</evidence>
<dbReference type="InterPro" id="IPR020837">
    <property type="entry name" value="Fibrinogen_CS"/>
</dbReference>
<evidence type="ECO:0000259" key="3">
    <source>
        <dbReference type="PROSITE" id="PS51406"/>
    </source>
</evidence>
<dbReference type="SMART" id="SM00186">
    <property type="entry name" value="FBG"/>
    <property type="match status" value="1"/>
</dbReference>
<dbReference type="InterPro" id="IPR014716">
    <property type="entry name" value="Fibrinogen_a/b/g_C_1"/>
</dbReference>
<name>A0A0L0C3K1_LUCCU</name>
<accession>A0A0L0C3K1</accession>
<dbReference type="PANTHER" id="PTHR19143:SF327">
    <property type="entry name" value="FI21813P1-RELATED"/>
    <property type="match status" value="1"/>
</dbReference>
<comment type="caution">
    <text evidence="4">The sequence shown here is derived from an EMBL/GenBank/DDBJ whole genome shotgun (WGS) entry which is preliminary data.</text>
</comment>
<organism evidence="4 5">
    <name type="scientific">Lucilia cuprina</name>
    <name type="common">Green bottle fly</name>
    <name type="synonym">Australian sheep blowfly</name>
    <dbReference type="NCBI Taxonomy" id="7375"/>
    <lineage>
        <taxon>Eukaryota</taxon>
        <taxon>Metazoa</taxon>
        <taxon>Ecdysozoa</taxon>
        <taxon>Arthropoda</taxon>
        <taxon>Hexapoda</taxon>
        <taxon>Insecta</taxon>
        <taxon>Pterygota</taxon>
        <taxon>Neoptera</taxon>
        <taxon>Endopterygota</taxon>
        <taxon>Diptera</taxon>
        <taxon>Brachycera</taxon>
        <taxon>Muscomorpha</taxon>
        <taxon>Oestroidea</taxon>
        <taxon>Calliphoridae</taxon>
        <taxon>Luciliinae</taxon>
        <taxon>Lucilia</taxon>
    </lineage>
</organism>
<sequence>MQYKIFALLILLFLLIQLAKAEKDVGSSDETTSSSNLVHNVDSIRNQLKNIKAQVVDKYENEKLLWQLEAFESWYGDEEKSKCSVDLSYVFNGWTPIQRRLDGTENFYRNWSDYQQGFGDKHKEFFMGLEPLHQLIKTKGPQELLIILGDHDKHIAYAKYDNFILGSEADLYELKDLGSYVGSAGDALSEQVGKKFTTLDRDNDGSKLHNCAKLWHSAWWFGYCHQSHLNGPYLEKSVSEKGEKGIVWDLWHGMNYSLKFVLMMVRSKAE</sequence>
<keyword evidence="1" id="KW-1015">Disulfide bond</keyword>
<reference evidence="4 5" key="1">
    <citation type="journal article" date="2015" name="Nat. Commun.">
        <title>Lucilia cuprina genome unlocks parasitic fly biology to underpin future interventions.</title>
        <authorList>
            <person name="Anstead C.A."/>
            <person name="Korhonen P.K."/>
            <person name="Young N.D."/>
            <person name="Hall R.S."/>
            <person name="Jex A.R."/>
            <person name="Murali S.C."/>
            <person name="Hughes D.S."/>
            <person name="Lee S.F."/>
            <person name="Perry T."/>
            <person name="Stroehlein A.J."/>
            <person name="Ansell B.R."/>
            <person name="Breugelmans B."/>
            <person name="Hofmann A."/>
            <person name="Qu J."/>
            <person name="Dugan S."/>
            <person name="Lee S.L."/>
            <person name="Chao H."/>
            <person name="Dinh H."/>
            <person name="Han Y."/>
            <person name="Doddapaneni H.V."/>
            <person name="Worley K.C."/>
            <person name="Muzny D.M."/>
            <person name="Ioannidis P."/>
            <person name="Waterhouse R.M."/>
            <person name="Zdobnov E.M."/>
            <person name="James P.J."/>
            <person name="Bagnall N.H."/>
            <person name="Kotze A.C."/>
            <person name="Gibbs R.A."/>
            <person name="Richards S."/>
            <person name="Batterham P."/>
            <person name="Gasser R.B."/>
        </authorList>
    </citation>
    <scope>NUCLEOTIDE SEQUENCE [LARGE SCALE GENOMIC DNA]</scope>
    <source>
        <strain evidence="4 5">LS</strain>
        <tissue evidence="4">Full body</tissue>
    </source>
</reference>
<dbReference type="InterPro" id="IPR050373">
    <property type="entry name" value="Fibrinogen_C-term_domain"/>
</dbReference>